<keyword evidence="5" id="KW-0378">Hydrolase</keyword>
<evidence type="ECO:0000256" key="2">
    <source>
        <dbReference type="ARBA" id="ARBA00022649"/>
    </source>
</evidence>
<proteinExistence type="inferred from homology"/>
<evidence type="ECO:0000256" key="5">
    <source>
        <dbReference type="ARBA" id="ARBA00022801"/>
    </source>
</evidence>
<keyword evidence="2" id="KW-1277">Toxin-antitoxin system</keyword>
<keyword evidence="3" id="KW-0540">Nuclease</keyword>
<dbReference type="GO" id="GO:0000166">
    <property type="term" value="F:nucleotide binding"/>
    <property type="evidence" value="ECO:0007669"/>
    <property type="project" value="UniProtKB-KW"/>
</dbReference>
<evidence type="ECO:0000256" key="3">
    <source>
        <dbReference type="ARBA" id="ARBA00022722"/>
    </source>
</evidence>
<organism evidence="7 10">
    <name type="scientific">Parabacteroides distasonis</name>
    <dbReference type="NCBI Taxonomy" id="823"/>
    <lineage>
        <taxon>Bacteria</taxon>
        <taxon>Pseudomonadati</taxon>
        <taxon>Bacteroidota</taxon>
        <taxon>Bacteroidia</taxon>
        <taxon>Bacteroidales</taxon>
        <taxon>Tannerellaceae</taxon>
        <taxon>Parabacteroides</taxon>
    </lineage>
</organism>
<evidence type="ECO:0000256" key="1">
    <source>
        <dbReference type="ARBA" id="ARBA00022553"/>
    </source>
</evidence>
<reference evidence="9 11" key="2">
    <citation type="submission" date="2019-04" db="EMBL/GenBank/DDBJ databases">
        <title>Microbes associate with the intestines of laboratory mice.</title>
        <authorList>
            <person name="Navarre W."/>
            <person name="Wong E."/>
            <person name="Huang K."/>
            <person name="Tropini C."/>
            <person name="Ng K."/>
            <person name="Yu B."/>
        </authorList>
    </citation>
    <scope>NUCLEOTIDE SEQUENCE [LARGE SCALE GENOMIC DNA]</scope>
    <source>
        <strain evidence="9 11">NM39_I3</strain>
    </source>
</reference>
<dbReference type="Proteomes" id="UP001211522">
    <property type="component" value="Unassembled WGS sequence"/>
</dbReference>
<dbReference type="EMBL" id="CYXP01000002">
    <property type="protein sequence ID" value="CUM98342.1"/>
    <property type="molecule type" value="Genomic_DNA"/>
</dbReference>
<gene>
    <name evidence="9" type="ORF">E5342_09255</name>
    <name evidence="7" type="ORF">ERS852429_01430</name>
    <name evidence="8" type="ORF">PN612_10020</name>
</gene>
<dbReference type="EMBL" id="SRYM01000021">
    <property type="protein sequence ID" value="TGY57875.1"/>
    <property type="molecule type" value="Genomic_DNA"/>
</dbReference>
<dbReference type="InterPro" id="IPR008201">
    <property type="entry name" value="HepT-like"/>
</dbReference>
<dbReference type="InterPro" id="IPR051813">
    <property type="entry name" value="HepT_RNase_toxin"/>
</dbReference>
<evidence type="ECO:0000256" key="6">
    <source>
        <dbReference type="ARBA" id="ARBA00024207"/>
    </source>
</evidence>
<dbReference type="GO" id="GO:0004540">
    <property type="term" value="F:RNA nuclease activity"/>
    <property type="evidence" value="ECO:0007669"/>
    <property type="project" value="InterPro"/>
</dbReference>
<reference evidence="8" key="3">
    <citation type="submission" date="2023-01" db="EMBL/GenBank/DDBJ databases">
        <title>Human gut microbiome strain richness.</title>
        <authorList>
            <person name="Chen-Liaw A."/>
        </authorList>
    </citation>
    <scope>NUCLEOTIDE SEQUENCE</scope>
    <source>
        <strain evidence="8">D35st1_E5_D35t1_190705</strain>
    </source>
</reference>
<dbReference type="GeneID" id="93523410"/>
<dbReference type="RefSeq" id="WP_005867361.1">
    <property type="nucleotide sequence ID" value="NZ_BAABYH010000001.1"/>
</dbReference>
<dbReference type="PANTHER" id="PTHR34139:SF1">
    <property type="entry name" value="RNASE MJ1380-RELATED"/>
    <property type="match status" value="1"/>
</dbReference>
<reference evidence="7 10" key="1">
    <citation type="submission" date="2015-09" db="EMBL/GenBank/DDBJ databases">
        <authorList>
            <consortium name="Pathogen Informatics"/>
        </authorList>
    </citation>
    <scope>NUCLEOTIDE SEQUENCE [LARGE SCALE GENOMIC DNA]</scope>
    <source>
        <strain evidence="7 10">2789STDY5608872</strain>
    </source>
</reference>
<dbReference type="AlphaFoldDB" id="A0A173T6A1"/>
<dbReference type="GO" id="GO:0110001">
    <property type="term" value="C:toxin-antitoxin complex"/>
    <property type="evidence" value="ECO:0007669"/>
    <property type="project" value="InterPro"/>
</dbReference>
<dbReference type="EMBL" id="JAQMPX010000070">
    <property type="protein sequence ID" value="MDB9138843.1"/>
    <property type="molecule type" value="Genomic_DNA"/>
</dbReference>
<keyword evidence="1" id="KW-0597">Phosphoprotein</keyword>
<name>A0A173T6A1_PARDI</name>
<dbReference type="Pfam" id="PF01934">
    <property type="entry name" value="HepT-like"/>
    <property type="match status" value="1"/>
</dbReference>
<comment type="similarity">
    <text evidence="6">Belongs to the HepT RNase toxin family.</text>
</comment>
<dbReference type="PANTHER" id="PTHR34139">
    <property type="entry name" value="UPF0331 PROTEIN MJ0127"/>
    <property type="match status" value="1"/>
</dbReference>
<keyword evidence="4" id="KW-0547">Nucleotide-binding</keyword>
<evidence type="ECO:0000313" key="8">
    <source>
        <dbReference type="EMBL" id="MDB9138843.1"/>
    </source>
</evidence>
<accession>A0A173T6A1</accession>
<dbReference type="Proteomes" id="UP000095591">
    <property type="component" value="Unassembled WGS sequence"/>
</dbReference>
<dbReference type="Gene3D" id="1.20.120.580">
    <property type="entry name" value="bsu32300-like"/>
    <property type="match status" value="1"/>
</dbReference>
<protein>
    <submittedName>
        <fullName evidence="8">DUF86 domain-containing protein</fullName>
    </submittedName>
    <submittedName>
        <fullName evidence="7">Protein of uncharacterized function DUF86</fullName>
    </submittedName>
</protein>
<evidence type="ECO:0000313" key="11">
    <source>
        <dbReference type="Proteomes" id="UP000310032"/>
    </source>
</evidence>
<dbReference type="GO" id="GO:0016787">
    <property type="term" value="F:hydrolase activity"/>
    <property type="evidence" value="ECO:0007669"/>
    <property type="project" value="UniProtKB-KW"/>
</dbReference>
<dbReference type="InterPro" id="IPR037038">
    <property type="entry name" value="HepT-like_sf"/>
</dbReference>
<dbReference type="Proteomes" id="UP000310032">
    <property type="component" value="Unassembled WGS sequence"/>
</dbReference>
<evidence type="ECO:0000313" key="10">
    <source>
        <dbReference type="Proteomes" id="UP000095591"/>
    </source>
</evidence>
<evidence type="ECO:0000313" key="7">
    <source>
        <dbReference type="EMBL" id="CUM98342.1"/>
    </source>
</evidence>
<evidence type="ECO:0000256" key="4">
    <source>
        <dbReference type="ARBA" id="ARBA00022741"/>
    </source>
</evidence>
<sequence>MFDKNRIIDRCEQVVESIDLILHWSEAINTPEEFLLSPDSVLVFDGCVMRLQIIGESIKKIDDQTNGELLLSFPDVPWRKIIGLRNIISHEYSSIDEAIIFAIIKQSLLPLKSNVLRIITSLQ</sequence>
<evidence type="ECO:0000313" key="9">
    <source>
        <dbReference type="EMBL" id="TGY57875.1"/>
    </source>
</evidence>